<dbReference type="EMBL" id="JAACNH010000331">
    <property type="protein sequence ID" value="KAG8431167.1"/>
    <property type="molecule type" value="Genomic_DNA"/>
</dbReference>
<evidence type="ECO:0000256" key="4">
    <source>
        <dbReference type="ARBA" id="ARBA00022825"/>
    </source>
</evidence>
<reference evidence="9" key="1">
    <citation type="thesis" date="2020" institute="ProQuest LLC" country="789 East Eisenhower Parkway, Ann Arbor, MI, USA">
        <title>Comparative Genomics and Chromosome Evolution.</title>
        <authorList>
            <person name="Mudd A.B."/>
        </authorList>
    </citation>
    <scope>NUCLEOTIDE SEQUENCE</scope>
    <source>
        <strain evidence="9">Female2</strain>
        <tissue evidence="9">Blood</tissue>
    </source>
</reference>
<evidence type="ECO:0000256" key="5">
    <source>
        <dbReference type="ARBA" id="ARBA00023157"/>
    </source>
</evidence>
<dbReference type="SMART" id="SM00020">
    <property type="entry name" value="Tryp_SPc"/>
    <property type="match status" value="1"/>
</dbReference>
<dbReference type="AlphaFoldDB" id="A0A8T2IHM4"/>
<dbReference type="InterPro" id="IPR001314">
    <property type="entry name" value="Peptidase_S1A"/>
</dbReference>
<dbReference type="GO" id="GO:0004252">
    <property type="term" value="F:serine-type endopeptidase activity"/>
    <property type="evidence" value="ECO:0007669"/>
    <property type="project" value="InterPro"/>
</dbReference>
<dbReference type="GO" id="GO:0006508">
    <property type="term" value="P:proteolysis"/>
    <property type="evidence" value="ECO:0007669"/>
    <property type="project" value="UniProtKB-KW"/>
</dbReference>
<dbReference type="PRINTS" id="PR00722">
    <property type="entry name" value="CHYMOTRYPSIN"/>
</dbReference>
<evidence type="ECO:0000313" key="9">
    <source>
        <dbReference type="EMBL" id="KAG8431167.1"/>
    </source>
</evidence>
<evidence type="ECO:0000256" key="3">
    <source>
        <dbReference type="ARBA" id="ARBA00022801"/>
    </source>
</evidence>
<evidence type="ECO:0000313" key="10">
    <source>
        <dbReference type="Proteomes" id="UP000812440"/>
    </source>
</evidence>
<evidence type="ECO:0000256" key="2">
    <source>
        <dbReference type="ARBA" id="ARBA00022729"/>
    </source>
</evidence>
<gene>
    <name evidence="9" type="ORF">GDO86_019328</name>
</gene>
<protein>
    <recommendedName>
        <fullName evidence="8">Peptidase S1 domain-containing protein</fullName>
    </recommendedName>
</protein>
<dbReference type="InterPro" id="IPR043504">
    <property type="entry name" value="Peptidase_S1_PA_chymotrypsin"/>
</dbReference>
<dbReference type="InterPro" id="IPR001254">
    <property type="entry name" value="Trypsin_dom"/>
</dbReference>
<evidence type="ECO:0000256" key="1">
    <source>
        <dbReference type="ARBA" id="ARBA00022670"/>
    </source>
</evidence>
<organism evidence="9 10">
    <name type="scientific">Hymenochirus boettgeri</name>
    <name type="common">Congo dwarf clawed frog</name>
    <dbReference type="NCBI Taxonomy" id="247094"/>
    <lineage>
        <taxon>Eukaryota</taxon>
        <taxon>Metazoa</taxon>
        <taxon>Chordata</taxon>
        <taxon>Craniata</taxon>
        <taxon>Vertebrata</taxon>
        <taxon>Euteleostomi</taxon>
        <taxon>Amphibia</taxon>
        <taxon>Batrachia</taxon>
        <taxon>Anura</taxon>
        <taxon>Pipoidea</taxon>
        <taxon>Pipidae</taxon>
        <taxon>Pipinae</taxon>
        <taxon>Hymenochirus</taxon>
    </lineage>
</organism>
<feature type="domain" description="Peptidase S1" evidence="8">
    <location>
        <begin position="1"/>
        <end position="241"/>
    </location>
</feature>
<dbReference type="CDD" id="cd00190">
    <property type="entry name" value="Tryp_SPc"/>
    <property type="match status" value="1"/>
</dbReference>
<evidence type="ECO:0000259" key="8">
    <source>
        <dbReference type="PROSITE" id="PS50240"/>
    </source>
</evidence>
<keyword evidence="5" id="KW-1015">Disulfide bond</keyword>
<keyword evidence="3 7" id="KW-0378">Hydrolase</keyword>
<dbReference type="PROSITE" id="PS50240">
    <property type="entry name" value="TRYPSIN_DOM"/>
    <property type="match status" value="1"/>
</dbReference>
<proteinExistence type="predicted"/>
<keyword evidence="1 7" id="KW-0645">Protease</keyword>
<sequence length="283" mass="31104">MGGQDSMPGRWPWQVNIRDNNGRLFGGSLITTNWVISAAHCFQETSRTYGVFVGSYKLEKPPYNTEIGILVKSVIIHPNYTSFKNGYDISLLELSNPVHFTNEILPICLPAAKVTFPTGLKCWSSGWGNIASDVPLAYPSTLQEVALPLIDAPLCNYLYHLPYTTHTAPVDIIDNMICAGYVNGGKDTCKGESGGPLVCAGDDRWYLVGVVSFGEGCGQPNRPGVYTVLNAYLDWIQSSIPLSMPEAQQAKSGKREFKHELLLCSKSALFCKCRKSEVMVLKL</sequence>
<dbReference type="PROSITE" id="PS00135">
    <property type="entry name" value="TRYPSIN_SER"/>
    <property type="match status" value="1"/>
</dbReference>
<dbReference type="PROSITE" id="PS00134">
    <property type="entry name" value="TRYPSIN_HIS"/>
    <property type="match status" value="1"/>
</dbReference>
<name>A0A8T2IHM4_9PIPI</name>
<dbReference type="Pfam" id="PF00089">
    <property type="entry name" value="Trypsin"/>
    <property type="match status" value="1"/>
</dbReference>
<dbReference type="FunFam" id="2.40.10.10:FF:000039">
    <property type="entry name" value="Brain-specific serine protease 4"/>
    <property type="match status" value="1"/>
</dbReference>
<evidence type="ECO:0000256" key="7">
    <source>
        <dbReference type="RuleBase" id="RU363034"/>
    </source>
</evidence>
<dbReference type="Proteomes" id="UP000812440">
    <property type="component" value="Unassembled WGS sequence"/>
</dbReference>
<keyword evidence="2" id="KW-0732">Signal</keyword>
<evidence type="ECO:0000256" key="6">
    <source>
        <dbReference type="ARBA" id="ARBA00023180"/>
    </source>
</evidence>
<accession>A0A8T2IHM4</accession>
<dbReference type="InterPro" id="IPR033116">
    <property type="entry name" value="TRYPSIN_SER"/>
</dbReference>
<dbReference type="InterPro" id="IPR018114">
    <property type="entry name" value="TRYPSIN_HIS"/>
</dbReference>
<dbReference type="SUPFAM" id="SSF50494">
    <property type="entry name" value="Trypsin-like serine proteases"/>
    <property type="match status" value="1"/>
</dbReference>
<dbReference type="Gene3D" id="2.40.10.10">
    <property type="entry name" value="Trypsin-like serine proteases"/>
    <property type="match status" value="2"/>
</dbReference>
<dbReference type="OrthoDB" id="10002959at2759"/>
<dbReference type="PANTHER" id="PTHR24253">
    <property type="entry name" value="TRANSMEMBRANE PROTEASE SERINE"/>
    <property type="match status" value="1"/>
</dbReference>
<keyword evidence="10" id="KW-1185">Reference proteome</keyword>
<comment type="caution">
    <text evidence="9">The sequence shown here is derived from an EMBL/GenBank/DDBJ whole genome shotgun (WGS) entry which is preliminary data.</text>
</comment>
<dbReference type="InterPro" id="IPR009003">
    <property type="entry name" value="Peptidase_S1_PA"/>
</dbReference>
<keyword evidence="4 7" id="KW-0720">Serine protease</keyword>
<dbReference type="PANTHER" id="PTHR24253:SF144">
    <property type="entry name" value="CHYMOTRYPSIN-LIKE PROTEASE CTRL-1-RELATED"/>
    <property type="match status" value="1"/>
</dbReference>
<keyword evidence="6" id="KW-0325">Glycoprotein</keyword>